<comment type="subcellular location">
    <subcellularLocation>
        <location evidence="1 4">Cytoplasm</location>
    </subcellularLocation>
</comment>
<evidence type="ECO:0000256" key="4">
    <source>
        <dbReference type="RuleBase" id="RU000408"/>
    </source>
</evidence>
<dbReference type="GeneID" id="57668814"/>
<dbReference type="InterPro" id="IPR012340">
    <property type="entry name" value="NA-bd_OB-fold"/>
</dbReference>
<evidence type="ECO:0000256" key="2">
    <source>
        <dbReference type="ARBA" id="ARBA00022490"/>
    </source>
</evidence>
<dbReference type="FunFam" id="2.40.50.140:FF:000006">
    <property type="entry name" value="Cold shock protein CspC"/>
    <property type="match status" value="1"/>
</dbReference>
<dbReference type="PROSITE" id="PS00352">
    <property type="entry name" value="CSD_1"/>
    <property type="match status" value="1"/>
</dbReference>
<dbReference type="Proteomes" id="UP000248196">
    <property type="component" value="Unassembled WGS sequence"/>
</dbReference>
<dbReference type="InterPro" id="IPR002059">
    <property type="entry name" value="CSP_DNA-bd"/>
</dbReference>
<dbReference type="OrthoDB" id="9810590at2"/>
<evidence type="ECO:0000313" key="7">
    <source>
        <dbReference type="EMBL" id="QPS19308.1"/>
    </source>
</evidence>
<evidence type="ECO:0000313" key="6">
    <source>
        <dbReference type="EMBL" id="PYD36843.1"/>
    </source>
</evidence>
<reference evidence="6 8" key="1">
    <citation type="submission" date="2017-11" db="EMBL/GenBank/DDBJ databases">
        <title>Genome sequence of the oocydin A producing rhizobacterium Serratia plymuthica 4Rx5.</title>
        <authorList>
            <person name="Matilla M.A."/>
            <person name="Udaondo Z."/>
            <person name="Salmond G.P.C."/>
        </authorList>
    </citation>
    <scope>NUCLEOTIDE SEQUENCE [LARGE SCALE GENOMIC DNA]</scope>
    <source>
        <strain evidence="6 8">4Rx5</strain>
    </source>
</reference>
<organism evidence="6 8">
    <name type="scientific">Serratia plymuthica</name>
    <dbReference type="NCBI Taxonomy" id="82996"/>
    <lineage>
        <taxon>Bacteria</taxon>
        <taxon>Pseudomonadati</taxon>
        <taxon>Pseudomonadota</taxon>
        <taxon>Gammaproteobacteria</taxon>
        <taxon>Enterobacterales</taxon>
        <taxon>Yersiniaceae</taxon>
        <taxon>Serratia</taxon>
    </lineage>
</organism>
<keyword evidence="9" id="KW-1185">Reference proteome</keyword>
<proteinExistence type="predicted"/>
<dbReference type="NCBIfam" id="NF007679">
    <property type="entry name" value="PRK10354.1"/>
    <property type="match status" value="1"/>
</dbReference>
<accession>A0A318P404</accession>
<reference evidence="7 9" key="2">
    <citation type="submission" date="2020-12" db="EMBL/GenBank/DDBJ databases">
        <title>FDA dAtabase for Regulatory Grade micrObial Sequences (FDA-ARGOS): Supporting development and validation of Infectious Disease Dx tests.</title>
        <authorList>
            <person name="Sproer C."/>
            <person name="Gronow S."/>
            <person name="Severitt S."/>
            <person name="Schroder I."/>
            <person name="Tallon L."/>
            <person name="Sadzewicz L."/>
            <person name="Zhao X."/>
            <person name="Boylan J."/>
            <person name="Ott S."/>
            <person name="Bowen H."/>
            <person name="Vavikolanu K."/>
            <person name="Mehta A."/>
            <person name="Aluvathingal J."/>
            <person name="Nadendla S."/>
            <person name="Lowell S."/>
            <person name="Myers T."/>
            <person name="Yan Y."/>
            <person name="Sichtig H."/>
        </authorList>
    </citation>
    <scope>NUCLEOTIDE SEQUENCE [LARGE SCALE GENOMIC DNA]</scope>
    <source>
        <strain evidence="7 9">FDAARGOS_907</strain>
    </source>
</reference>
<gene>
    <name evidence="6" type="ORF">CT690_22590</name>
    <name evidence="7" type="ORF">I6G64_17165</name>
</gene>
<dbReference type="RefSeq" id="WP_004952373.1">
    <property type="nucleotide sequence ID" value="NZ_CAMISH010000006.1"/>
</dbReference>
<dbReference type="CDD" id="cd04458">
    <property type="entry name" value="CSP_CDS"/>
    <property type="match status" value="1"/>
</dbReference>
<dbReference type="GO" id="GO:0005829">
    <property type="term" value="C:cytosol"/>
    <property type="evidence" value="ECO:0007669"/>
    <property type="project" value="UniProtKB-ARBA"/>
</dbReference>
<sequence length="70" mass="7530">MSTKMTGLVKWFNADKGFGFITPQDGSKDVFVHFSAIQSSDFKTLDEGQKVEFSVESGAKGPSAVNVIAL</sequence>
<dbReference type="InterPro" id="IPR011129">
    <property type="entry name" value="CSD"/>
</dbReference>
<dbReference type="SMART" id="SM00357">
    <property type="entry name" value="CSP"/>
    <property type="match status" value="1"/>
</dbReference>
<keyword evidence="2" id="KW-0963">Cytoplasm</keyword>
<dbReference type="PROSITE" id="PS51857">
    <property type="entry name" value="CSD_2"/>
    <property type="match status" value="1"/>
</dbReference>
<dbReference type="Pfam" id="PF00313">
    <property type="entry name" value="CSD"/>
    <property type="match status" value="1"/>
</dbReference>
<evidence type="ECO:0000256" key="3">
    <source>
        <dbReference type="ARBA" id="ARBA00071026"/>
    </source>
</evidence>
<dbReference type="GO" id="GO:0003676">
    <property type="term" value="F:nucleic acid binding"/>
    <property type="evidence" value="ECO:0007669"/>
    <property type="project" value="InterPro"/>
</dbReference>
<dbReference type="PANTHER" id="PTHR11544">
    <property type="entry name" value="COLD SHOCK DOMAIN CONTAINING PROTEINS"/>
    <property type="match status" value="1"/>
</dbReference>
<dbReference type="AlphaFoldDB" id="A0A318P404"/>
<dbReference type="InterPro" id="IPR012156">
    <property type="entry name" value="Cold_shock_CspA"/>
</dbReference>
<dbReference type="EMBL" id="PESE01000009">
    <property type="protein sequence ID" value="PYD36843.1"/>
    <property type="molecule type" value="Genomic_DNA"/>
</dbReference>
<dbReference type="EMBL" id="CP065673">
    <property type="protein sequence ID" value="QPS19308.1"/>
    <property type="molecule type" value="Genomic_DNA"/>
</dbReference>
<evidence type="ECO:0000313" key="9">
    <source>
        <dbReference type="Proteomes" id="UP000594967"/>
    </source>
</evidence>
<name>A0A318P404_SERPL</name>
<evidence type="ECO:0000256" key="1">
    <source>
        <dbReference type="ARBA" id="ARBA00004496"/>
    </source>
</evidence>
<dbReference type="Proteomes" id="UP000594967">
    <property type="component" value="Chromosome"/>
</dbReference>
<dbReference type="InterPro" id="IPR019844">
    <property type="entry name" value="CSD_CS"/>
</dbReference>
<dbReference type="OMA" id="FIEQSQG"/>
<protein>
    <recommendedName>
        <fullName evidence="3">Cold shock-like protein CspB</fullName>
    </recommendedName>
</protein>
<dbReference type="Gene3D" id="2.40.50.140">
    <property type="entry name" value="Nucleic acid-binding proteins"/>
    <property type="match status" value="1"/>
</dbReference>
<evidence type="ECO:0000259" key="5">
    <source>
        <dbReference type="PROSITE" id="PS51857"/>
    </source>
</evidence>
<dbReference type="PRINTS" id="PR00050">
    <property type="entry name" value="COLDSHOCK"/>
</dbReference>
<feature type="domain" description="CSD" evidence="5">
    <location>
        <begin position="4"/>
        <end position="69"/>
    </location>
</feature>
<dbReference type="SUPFAM" id="SSF50249">
    <property type="entry name" value="Nucleic acid-binding proteins"/>
    <property type="match status" value="1"/>
</dbReference>
<evidence type="ECO:0000313" key="8">
    <source>
        <dbReference type="Proteomes" id="UP000248196"/>
    </source>
</evidence>
<dbReference type="PIRSF" id="PIRSF002599">
    <property type="entry name" value="Cold_shock_A"/>
    <property type="match status" value="1"/>
</dbReference>
<dbReference type="InterPro" id="IPR050181">
    <property type="entry name" value="Cold_shock_domain"/>
</dbReference>